<dbReference type="Proteomes" id="UP000735302">
    <property type="component" value="Unassembled WGS sequence"/>
</dbReference>
<dbReference type="Pfam" id="PF13843">
    <property type="entry name" value="DDE_Tnp_1_7"/>
    <property type="match status" value="1"/>
</dbReference>
<keyword evidence="3" id="KW-1185">Reference proteome</keyword>
<evidence type="ECO:0000313" key="3">
    <source>
        <dbReference type="Proteomes" id="UP000735302"/>
    </source>
</evidence>
<accession>A0AAV4AQX7</accession>
<reference evidence="2 3" key="1">
    <citation type="journal article" date="2021" name="Elife">
        <title>Chloroplast acquisition without the gene transfer in kleptoplastic sea slugs, Plakobranchus ocellatus.</title>
        <authorList>
            <person name="Maeda T."/>
            <person name="Takahashi S."/>
            <person name="Yoshida T."/>
            <person name="Shimamura S."/>
            <person name="Takaki Y."/>
            <person name="Nagai Y."/>
            <person name="Toyoda A."/>
            <person name="Suzuki Y."/>
            <person name="Arimoto A."/>
            <person name="Ishii H."/>
            <person name="Satoh N."/>
            <person name="Nishiyama T."/>
            <person name="Hasebe M."/>
            <person name="Maruyama T."/>
            <person name="Minagawa J."/>
            <person name="Obokata J."/>
            <person name="Shigenobu S."/>
        </authorList>
    </citation>
    <scope>NUCLEOTIDE SEQUENCE [LARGE SCALE GENOMIC DNA]</scope>
</reference>
<protein>
    <submittedName>
        <fullName evidence="2">PiggyBac transposable element-derived protein 3-like</fullName>
    </submittedName>
</protein>
<comment type="caution">
    <text evidence="2">The sequence shown here is derived from an EMBL/GenBank/DDBJ whole genome shotgun (WGS) entry which is preliminary data.</text>
</comment>
<feature type="domain" description="PiggyBac transposable element-derived protein" evidence="1">
    <location>
        <begin position="13"/>
        <end position="149"/>
    </location>
</feature>
<evidence type="ECO:0000259" key="1">
    <source>
        <dbReference type="Pfam" id="PF13843"/>
    </source>
</evidence>
<name>A0AAV4AQX7_9GAST</name>
<dbReference type="PANTHER" id="PTHR47272">
    <property type="entry name" value="DDE_TNP_1_7 DOMAIN-CONTAINING PROTEIN"/>
    <property type="match status" value="1"/>
</dbReference>
<evidence type="ECO:0000313" key="2">
    <source>
        <dbReference type="EMBL" id="GFO09712.1"/>
    </source>
</evidence>
<dbReference type="EMBL" id="BLXT01004116">
    <property type="protein sequence ID" value="GFO09712.1"/>
    <property type="molecule type" value="Genomic_DNA"/>
</dbReference>
<proteinExistence type="predicted"/>
<dbReference type="AlphaFoldDB" id="A0AAV4AQX7"/>
<dbReference type="InterPro" id="IPR029526">
    <property type="entry name" value="PGBD"/>
</dbReference>
<sequence>MQMRTQTSRQVLSPVFFDSLFSFVPLFEELSAICMSGTGTMRQNRVQKCPLSDRKTMQKADRGIMDSRSDPDTGVIIVRWSDNSVVTVGSTQFGVFPTGVVSCWSKQDRQQIQVPIPRSILEYNKNMGGTDRMNENIGYYRPGLRIRKW</sequence>
<organism evidence="2 3">
    <name type="scientific">Plakobranchus ocellatus</name>
    <dbReference type="NCBI Taxonomy" id="259542"/>
    <lineage>
        <taxon>Eukaryota</taxon>
        <taxon>Metazoa</taxon>
        <taxon>Spiralia</taxon>
        <taxon>Lophotrochozoa</taxon>
        <taxon>Mollusca</taxon>
        <taxon>Gastropoda</taxon>
        <taxon>Heterobranchia</taxon>
        <taxon>Euthyneura</taxon>
        <taxon>Panpulmonata</taxon>
        <taxon>Sacoglossa</taxon>
        <taxon>Placobranchoidea</taxon>
        <taxon>Plakobranchidae</taxon>
        <taxon>Plakobranchus</taxon>
    </lineage>
</organism>
<gene>
    <name evidence="2" type="ORF">PoB_003621700</name>
</gene>